<dbReference type="PROSITE" id="PS51192">
    <property type="entry name" value="HELICASE_ATP_BIND_1"/>
    <property type="match status" value="1"/>
</dbReference>
<dbReference type="Pfam" id="PF00271">
    <property type="entry name" value="Helicase_C"/>
    <property type="match status" value="1"/>
</dbReference>
<dbReference type="EC" id="5.6.2.4" evidence="12"/>
<dbReference type="GO" id="GO:0008270">
    <property type="term" value="F:zinc ion binding"/>
    <property type="evidence" value="ECO:0007669"/>
    <property type="project" value="UniProtKB-UniRule"/>
</dbReference>
<dbReference type="CDD" id="cd17929">
    <property type="entry name" value="DEXHc_priA"/>
    <property type="match status" value="1"/>
</dbReference>
<dbReference type="NCBIfam" id="TIGR00595">
    <property type="entry name" value="priA"/>
    <property type="match status" value="1"/>
</dbReference>
<feature type="domain" description="Helicase C-terminal" evidence="14">
    <location>
        <begin position="542"/>
        <end position="710"/>
    </location>
</feature>
<keyword evidence="4 12" id="KW-0547">Nucleotide-binding</keyword>
<dbReference type="GO" id="GO:0006269">
    <property type="term" value="P:DNA replication, synthesis of primer"/>
    <property type="evidence" value="ECO:0007669"/>
    <property type="project" value="UniProtKB-KW"/>
</dbReference>
<dbReference type="GO" id="GO:0006310">
    <property type="term" value="P:DNA recombination"/>
    <property type="evidence" value="ECO:0007669"/>
    <property type="project" value="InterPro"/>
</dbReference>
<dbReference type="GO" id="GO:0006270">
    <property type="term" value="P:DNA replication initiation"/>
    <property type="evidence" value="ECO:0007669"/>
    <property type="project" value="TreeGrafter"/>
</dbReference>
<keyword evidence="7 12" id="KW-0862">Zinc</keyword>
<keyword evidence="5 12" id="KW-0378">Hydrolase</keyword>
<proteinExistence type="inferred from homology"/>
<evidence type="ECO:0000256" key="6">
    <source>
        <dbReference type="ARBA" id="ARBA00022806"/>
    </source>
</evidence>
<evidence type="ECO:0000256" key="1">
    <source>
        <dbReference type="ARBA" id="ARBA00022515"/>
    </source>
</evidence>
<evidence type="ECO:0000256" key="11">
    <source>
        <dbReference type="ARBA" id="ARBA00048988"/>
    </source>
</evidence>
<dbReference type="GO" id="GO:0006302">
    <property type="term" value="P:double-strand break repair"/>
    <property type="evidence" value="ECO:0007669"/>
    <property type="project" value="InterPro"/>
</dbReference>
<feature type="binding site" evidence="12">
    <location>
        <position position="507"/>
    </location>
    <ligand>
        <name>Zn(2+)</name>
        <dbReference type="ChEBI" id="CHEBI:29105"/>
        <label>1</label>
    </ligand>
</feature>
<dbReference type="InterPro" id="IPR005259">
    <property type="entry name" value="PriA"/>
</dbReference>
<feature type="domain" description="Helicase ATP-binding" evidence="13">
    <location>
        <begin position="279"/>
        <end position="445"/>
    </location>
</feature>
<comment type="cofactor">
    <cofactor evidence="12">
        <name>Zn(2+)</name>
        <dbReference type="ChEBI" id="CHEBI:29105"/>
    </cofactor>
    <text evidence="12">Binds 2 zinc ions per subunit.</text>
</comment>
<reference evidence="15 16" key="1">
    <citation type="submission" date="2018-05" db="EMBL/GenBank/DDBJ databases">
        <title>Genomic Encyclopedia of Type Strains, Phase IV (KMG-IV): sequencing the most valuable type-strain genomes for metagenomic binning, comparative biology and taxonomic classification.</title>
        <authorList>
            <person name="Goeker M."/>
        </authorList>
    </citation>
    <scope>NUCLEOTIDE SEQUENCE [LARGE SCALE GENOMIC DNA]</scope>
    <source>
        <strain evidence="15 16">DSM 22440</strain>
    </source>
</reference>
<keyword evidence="2 12" id="KW-0235">DNA replication</keyword>
<evidence type="ECO:0000259" key="14">
    <source>
        <dbReference type="PROSITE" id="PS51194"/>
    </source>
</evidence>
<keyword evidence="6 12" id="KW-0347">Helicase</keyword>
<keyword evidence="16" id="KW-1185">Reference proteome</keyword>
<dbReference type="Pfam" id="PF18074">
    <property type="entry name" value="PriA_C"/>
    <property type="match status" value="1"/>
</dbReference>
<comment type="function">
    <text evidence="12">Initiates the restart of stalled replication forks, which reloads the replicative helicase on sites other than the origin of replication. Recognizes and binds to abandoned replication forks and remodels them to uncover a helicase loading site. Promotes assembly of the primosome at these replication forks.</text>
</comment>
<comment type="catalytic activity">
    <reaction evidence="12">
        <text>Couples ATP hydrolysis with the unwinding of duplex DNA by translocating in the 3'-5' direction.</text>
        <dbReference type="EC" id="5.6.2.4"/>
    </reaction>
</comment>
<comment type="caution">
    <text evidence="15">The sequence shown here is derived from an EMBL/GenBank/DDBJ whole genome shotgun (WGS) entry which is preliminary data.</text>
</comment>
<evidence type="ECO:0000256" key="12">
    <source>
        <dbReference type="HAMAP-Rule" id="MF_00983"/>
    </source>
</evidence>
<feature type="binding site" evidence="12">
    <location>
        <position position="516"/>
    </location>
    <ligand>
        <name>Zn(2+)</name>
        <dbReference type="ChEBI" id="CHEBI:29105"/>
        <label>2</label>
    </ligand>
</feature>
<dbReference type="Proteomes" id="UP000247922">
    <property type="component" value="Unassembled WGS sequence"/>
</dbReference>
<evidence type="ECO:0000256" key="2">
    <source>
        <dbReference type="ARBA" id="ARBA00022705"/>
    </source>
</evidence>
<evidence type="ECO:0000256" key="4">
    <source>
        <dbReference type="ARBA" id="ARBA00022741"/>
    </source>
</evidence>
<evidence type="ECO:0000259" key="13">
    <source>
        <dbReference type="PROSITE" id="PS51192"/>
    </source>
</evidence>
<keyword evidence="10 12" id="KW-0413">Isomerase</keyword>
<feature type="binding site" evidence="12">
    <location>
        <position position="510"/>
    </location>
    <ligand>
        <name>Zn(2+)</name>
        <dbReference type="ChEBI" id="CHEBI:29105"/>
        <label>1</label>
    </ligand>
</feature>
<dbReference type="InterPro" id="IPR042115">
    <property type="entry name" value="PriA_3primeBD_sf"/>
</dbReference>
<dbReference type="PANTHER" id="PTHR30580">
    <property type="entry name" value="PRIMOSOMAL PROTEIN N"/>
    <property type="match status" value="1"/>
</dbReference>
<evidence type="ECO:0000256" key="8">
    <source>
        <dbReference type="ARBA" id="ARBA00022840"/>
    </source>
</evidence>
<evidence type="ECO:0000256" key="5">
    <source>
        <dbReference type="ARBA" id="ARBA00022801"/>
    </source>
</evidence>
<dbReference type="InterPro" id="IPR001650">
    <property type="entry name" value="Helicase_C-like"/>
</dbReference>
<dbReference type="PANTHER" id="PTHR30580:SF0">
    <property type="entry name" value="PRIMOSOMAL PROTEIN N"/>
    <property type="match status" value="1"/>
</dbReference>
<evidence type="ECO:0000313" key="15">
    <source>
        <dbReference type="EMBL" id="PXW92578.1"/>
    </source>
</evidence>
<dbReference type="Gene3D" id="3.40.50.300">
    <property type="entry name" value="P-loop containing nucleotide triphosphate hydrolases"/>
    <property type="match status" value="2"/>
</dbReference>
<dbReference type="AlphaFoldDB" id="A0A2V3WJ60"/>
<comment type="subunit">
    <text evidence="12">Component of the replication restart primosome.</text>
</comment>
<keyword evidence="8 12" id="KW-0067">ATP-binding</keyword>
<feature type="binding site" evidence="12">
    <location>
        <position position="550"/>
    </location>
    <ligand>
        <name>Zn(2+)</name>
        <dbReference type="ChEBI" id="CHEBI:29105"/>
        <label>1</label>
    </ligand>
</feature>
<dbReference type="FunFam" id="3.40.1440.60:FF:000001">
    <property type="entry name" value="Primosomal protein N"/>
    <property type="match status" value="1"/>
</dbReference>
<dbReference type="SMART" id="SM00490">
    <property type="entry name" value="HELICc"/>
    <property type="match status" value="1"/>
</dbReference>
<dbReference type="Pfam" id="PF18319">
    <property type="entry name" value="Zn_ribbon_PriA"/>
    <property type="match status" value="1"/>
</dbReference>
<keyword evidence="9 12" id="KW-0238">DNA-binding</keyword>
<feature type="binding site" evidence="12">
    <location>
        <position position="519"/>
    </location>
    <ligand>
        <name>Zn(2+)</name>
        <dbReference type="ChEBI" id="CHEBI:29105"/>
        <label>2</label>
    </ligand>
</feature>
<dbReference type="InterPro" id="IPR014001">
    <property type="entry name" value="Helicase_ATP-bd"/>
</dbReference>
<dbReference type="RefSeq" id="WP_110250458.1">
    <property type="nucleotide sequence ID" value="NZ_QJJR01000002.1"/>
</dbReference>
<evidence type="ECO:0000256" key="3">
    <source>
        <dbReference type="ARBA" id="ARBA00022723"/>
    </source>
</evidence>
<dbReference type="InterPro" id="IPR027417">
    <property type="entry name" value="P-loop_NTPase"/>
</dbReference>
<dbReference type="GO" id="GO:0003677">
    <property type="term" value="F:DNA binding"/>
    <property type="evidence" value="ECO:0007669"/>
    <property type="project" value="UniProtKB-UniRule"/>
</dbReference>
<evidence type="ECO:0000256" key="7">
    <source>
        <dbReference type="ARBA" id="ARBA00022833"/>
    </source>
</evidence>
<dbReference type="InterPro" id="IPR011545">
    <property type="entry name" value="DEAD/DEAH_box_helicase_dom"/>
</dbReference>
<protein>
    <recommendedName>
        <fullName evidence="12">Replication restart protein PriA</fullName>
    </recommendedName>
    <alternativeName>
        <fullName evidence="12">ATP-dependent DNA helicase PriA</fullName>
        <ecNumber evidence="12">5.6.2.4</ecNumber>
    </alternativeName>
    <alternativeName>
        <fullName evidence="12">DNA 3'-5' helicase PriA</fullName>
    </alternativeName>
</protein>
<dbReference type="GO" id="GO:0043138">
    <property type="term" value="F:3'-5' DNA helicase activity"/>
    <property type="evidence" value="ECO:0007669"/>
    <property type="project" value="UniProtKB-EC"/>
</dbReference>
<dbReference type="SUPFAM" id="SSF52540">
    <property type="entry name" value="P-loop containing nucleoside triphosphate hydrolases"/>
    <property type="match status" value="2"/>
</dbReference>
<gene>
    <name evidence="12" type="primary">priA</name>
    <name evidence="15" type="ORF">DES38_102159</name>
</gene>
<dbReference type="CDD" id="cd18804">
    <property type="entry name" value="SF2_C_priA"/>
    <property type="match status" value="1"/>
</dbReference>
<organism evidence="15 16">
    <name type="scientific">Streptohalobacillus salinus</name>
    <dbReference type="NCBI Taxonomy" id="621096"/>
    <lineage>
        <taxon>Bacteria</taxon>
        <taxon>Bacillati</taxon>
        <taxon>Bacillota</taxon>
        <taxon>Bacilli</taxon>
        <taxon>Bacillales</taxon>
        <taxon>Bacillaceae</taxon>
        <taxon>Streptohalobacillus</taxon>
    </lineage>
</organism>
<dbReference type="Pfam" id="PF17764">
    <property type="entry name" value="PriA_3primeBD"/>
    <property type="match status" value="1"/>
</dbReference>
<feature type="binding site" evidence="12">
    <location>
        <position position="534"/>
    </location>
    <ligand>
        <name>Zn(2+)</name>
        <dbReference type="ChEBI" id="CHEBI:29105"/>
        <label>2</label>
    </ligand>
</feature>
<keyword evidence="1 12" id="KW-0639">Primosome</keyword>
<sequence>MTDRIAKVVVDVPAQETNKIYDYLIPDQLLDGLVPGMRVVVPFGPRTIMGYVLAIHNHSERDNLKELANVLDVQPILTEELIELGKWLSEETMSYYISSFQAMLPQALKASYKKSLHRLAPIEQDALNTLFDGRDYIDALELLEHVSLRQINEAIKRGEAEWDYEVASKGKVKTIQMVKKVGTLDQFDQYLADLSRQSKKQFQLVDYFLGLEEAVPVKEVLEQNKTTKQTLSKLEIAGCITFFQGEVYRDPHQADRFTRSAPLPLKPQQKQALDKINQALTAIKNDVFLLHGVTGSGKTEVYLQAIDTVIRDGKQAIVLVPEISLTPMMVDRFKQRFGDAVAVMHSALSKGERFDEWRKVHRHEVSVVVGARSAIFAPFDRLGLIIIDEEHESSYKQEDHPRYHVREVAIKRGEYHQCPVVLGSATPNLETYARAKKGVFTLIDMPDRINDSVMPAVSIQDMREELHLGNRSMFSGALKEAIQARMDRKEQIVLFLNRRGYSTFVMCRDCGYVSECPNCDISLTYHQRHDQLKCHYCHHQEPMPKTCPTCESDSIRFFGTGTEKVEEALNQTFPEARVIRMDVDTTRKKGAHERLLKQFDNHQADILLGTQMIAKGLDFPKVTLVGVLAADGLLNLPDFRASERTFQLLTQVSGRAGRHDLLGEVIVQTYTPEHYSVELAQAYDYQAFFNQEMALRKAYQYPPYYFLTLITISHEQLLKTEEVARTVVKLLRKHLSDEAIILGPSPSPIERIKGRYRYQCMIKYKDEPNQKAVLKKIIEHYEPLKRKENLSIQIDLNPQQLM</sequence>
<dbReference type="InterPro" id="IPR041236">
    <property type="entry name" value="PriA_C"/>
</dbReference>
<dbReference type="EMBL" id="QJJR01000002">
    <property type="protein sequence ID" value="PXW92578.1"/>
    <property type="molecule type" value="Genomic_DNA"/>
</dbReference>
<keyword evidence="3 12" id="KW-0479">Metal-binding</keyword>
<dbReference type="GO" id="GO:0005524">
    <property type="term" value="F:ATP binding"/>
    <property type="evidence" value="ECO:0007669"/>
    <property type="project" value="UniProtKB-UniRule"/>
</dbReference>
<feature type="binding site" evidence="12">
    <location>
        <position position="537"/>
    </location>
    <ligand>
        <name>Zn(2+)</name>
        <dbReference type="ChEBI" id="CHEBI:29105"/>
        <label>2</label>
    </ligand>
</feature>
<dbReference type="OrthoDB" id="9759544at2"/>
<evidence type="ECO:0000313" key="16">
    <source>
        <dbReference type="Proteomes" id="UP000247922"/>
    </source>
</evidence>
<dbReference type="HAMAP" id="MF_00983">
    <property type="entry name" value="PriA"/>
    <property type="match status" value="1"/>
</dbReference>
<dbReference type="GO" id="GO:0016887">
    <property type="term" value="F:ATP hydrolysis activity"/>
    <property type="evidence" value="ECO:0007669"/>
    <property type="project" value="RHEA"/>
</dbReference>
<dbReference type="PROSITE" id="PS51194">
    <property type="entry name" value="HELICASE_CTER"/>
    <property type="match status" value="1"/>
</dbReference>
<dbReference type="SMART" id="SM00487">
    <property type="entry name" value="DEXDc"/>
    <property type="match status" value="1"/>
</dbReference>
<dbReference type="FunFam" id="3.40.50.300:FF:000489">
    <property type="entry name" value="Primosome assembly protein PriA"/>
    <property type="match status" value="1"/>
</dbReference>
<comment type="catalytic activity">
    <reaction evidence="11 12">
        <text>ATP + H2O = ADP + phosphate + H(+)</text>
        <dbReference type="Rhea" id="RHEA:13065"/>
        <dbReference type="ChEBI" id="CHEBI:15377"/>
        <dbReference type="ChEBI" id="CHEBI:15378"/>
        <dbReference type="ChEBI" id="CHEBI:30616"/>
        <dbReference type="ChEBI" id="CHEBI:43474"/>
        <dbReference type="ChEBI" id="CHEBI:456216"/>
        <dbReference type="EC" id="5.6.2.4"/>
    </reaction>
</comment>
<accession>A0A2V3WJ60</accession>
<comment type="similarity">
    <text evidence="12">Belongs to the helicase family. PriA subfamily.</text>
</comment>
<name>A0A2V3WJ60_9BACI</name>
<dbReference type="NCBIfam" id="NF004066">
    <property type="entry name" value="PRK05580.1-3"/>
    <property type="match status" value="1"/>
</dbReference>
<evidence type="ECO:0000256" key="10">
    <source>
        <dbReference type="ARBA" id="ARBA00023235"/>
    </source>
</evidence>
<dbReference type="Pfam" id="PF00270">
    <property type="entry name" value="DEAD"/>
    <property type="match status" value="1"/>
</dbReference>
<dbReference type="Gene3D" id="3.40.1440.60">
    <property type="entry name" value="PriA, 3(prime) DNA-binding domain"/>
    <property type="match status" value="1"/>
</dbReference>
<evidence type="ECO:0000256" key="9">
    <source>
        <dbReference type="ARBA" id="ARBA00023125"/>
    </source>
</evidence>
<dbReference type="GO" id="GO:1990077">
    <property type="term" value="C:primosome complex"/>
    <property type="evidence" value="ECO:0007669"/>
    <property type="project" value="UniProtKB-UniRule"/>
</dbReference>
<feature type="binding site" evidence="12">
    <location>
        <position position="547"/>
    </location>
    <ligand>
        <name>Zn(2+)</name>
        <dbReference type="ChEBI" id="CHEBI:29105"/>
        <label>1</label>
    </ligand>
</feature>
<dbReference type="InterPro" id="IPR040498">
    <property type="entry name" value="PriA_CRR"/>
</dbReference>
<dbReference type="InterPro" id="IPR041222">
    <property type="entry name" value="PriA_3primeBD"/>
</dbReference>